<dbReference type="CDD" id="cd08070">
    <property type="entry name" value="MPN_like"/>
    <property type="match status" value="1"/>
</dbReference>
<dbReference type="InterPro" id="IPR051929">
    <property type="entry name" value="VirAsm_ModProt"/>
</dbReference>
<dbReference type="GO" id="GO:0008235">
    <property type="term" value="F:metalloexopeptidase activity"/>
    <property type="evidence" value="ECO:0007669"/>
    <property type="project" value="TreeGrafter"/>
</dbReference>
<dbReference type="GO" id="GO:0000502">
    <property type="term" value="C:proteasome complex"/>
    <property type="evidence" value="ECO:0007669"/>
    <property type="project" value="UniProtKB-KW"/>
</dbReference>
<dbReference type="Pfam" id="PF14464">
    <property type="entry name" value="Prok-JAB"/>
    <property type="match status" value="1"/>
</dbReference>
<dbReference type="RefSeq" id="WP_184000960.1">
    <property type="nucleotide sequence ID" value="NZ_BAABIF010000004.1"/>
</dbReference>
<evidence type="ECO:0000256" key="4">
    <source>
        <dbReference type="ARBA" id="ARBA00022833"/>
    </source>
</evidence>
<dbReference type="GO" id="GO:0008270">
    <property type="term" value="F:zinc ion binding"/>
    <property type="evidence" value="ECO:0007669"/>
    <property type="project" value="TreeGrafter"/>
</dbReference>
<feature type="domain" description="MPN" evidence="6">
    <location>
        <begin position="3"/>
        <end position="133"/>
    </location>
</feature>
<evidence type="ECO:0000256" key="2">
    <source>
        <dbReference type="ARBA" id="ARBA00022723"/>
    </source>
</evidence>
<keyword evidence="2" id="KW-0479">Metal-binding</keyword>
<dbReference type="AlphaFoldDB" id="A0A840YU43"/>
<dbReference type="PROSITE" id="PS50249">
    <property type="entry name" value="MPN"/>
    <property type="match status" value="1"/>
</dbReference>
<evidence type="ECO:0000313" key="8">
    <source>
        <dbReference type="Proteomes" id="UP000554342"/>
    </source>
</evidence>
<dbReference type="PANTHER" id="PTHR34858">
    <property type="entry name" value="CYSO-CYSTEINE PEPTIDASE"/>
    <property type="match status" value="1"/>
</dbReference>
<keyword evidence="1" id="KW-0645">Protease</keyword>
<dbReference type="InterPro" id="IPR028090">
    <property type="entry name" value="JAB_dom_prok"/>
</dbReference>
<evidence type="ECO:0000259" key="6">
    <source>
        <dbReference type="PROSITE" id="PS50249"/>
    </source>
</evidence>
<dbReference type="InterPro" id="IPR037518">
    <property type="entry name" value="MPN"/>
</dbReference>
<reference evidence="7 8" key="1">
    <citation type="submission" date="2020-08" db="EMBL/GenBank/DDBJ databases">
        <title>Genomic Encyclopedia of Type Strains, Phase IV (KMG-IV): sequencing the most valuable type-strain genomes for metagenomic binning, comparative biology and taxonomic classification.</title>
        <authorList>
            <person name="Goeker M."/>
        </authorList>
    </citation>
    <scope>NUCLEOTIDE SEQUENCE [LARGE SCALE GENOMIC DNA]</scope>
    <source>
        <strain evidence="7 8">DSM 27203</strain>
    </source>
</reference>
<dbReference type="Gene3D" id="3.40.140.10">
    <property type="entry name" value="Cytidine Deaminase, domain 2"/>
    <property type="match status" value="1"/>
</dbReference>
<accession>A0A840YU43</accession>
<keyword evidence="3" id="KW-0378">Hydrolase</keyword>
<evidence type="ECO:0000256" key="1">
    <source>
        <dbReference type="ARBA" id="ARBA00022670"/>
    </source>
</evidence>
<keyword evidence="5" id="KW-0482">Metalloprotease</keyword>
<keyword evidence="7" id="KW-0647">Proteasome</keyword>
<dbReference type="SUPFAM" id="SSF102712">
    <property type="entry name" value="JAB1/MPN domain"/>
    <property type="match status" value="1"/>
</dbReference>
<keyword evidence="8" id="KW-1185">Reference proteome</keyword>
<evidence type="ECO:0000256" key="3">
    <source>
        <dbReference type="ARBA" id="ARBA00022801"/>
    </source>
</evidence>
<evidence type="ECO:0000256" key="5">
    <source>
        <dbReference type="ARBA" id="ARBA00023049"/>
    </source>
</evidence>
<name>A0A840YU43_9SPHN</name>
<protein>
    <submittedName>
        <fullName evidence="7">Proteasome lid subunit RPN8/RPN11</fullName>
    </submittedName>
</protein>
<sequence length="165" mass="18236">MKPEISSAILRQVMDRADRAGGQEVCGLLRGRGPVIRQALATANIAADPQRAFEIEPAALLRAHRLARRTGGLEILGCYHSHPNGRTDPSPRDAQAAAADEKLWLIVTPDSARLWRARPHGMLHGRFDPVAFGIRTGKRDIRAVTGVCRHRTVQGWSFELDYLTD</sequence>
<gene>
    <name evidence="7" type="ORF">FHR23_000060</name>
</gene>
<dbReference type="EMBL" id="JACIJI010000001">
    <property type="protein sequence ID" value="MBB5717153.1"/>
    <property type="molecule type" value="Genomic_DNA"/>
</dbReference>
<comment type="caution">
    <text evidence="7">The sequence shown here is derived from an EMBL/GenBank/DDBJ whole genome shotgun (WGS) entry which is preliminary data.</text>
</comment>
<organism evidence="7 8">
    <name type="scientific">Stakelama sediminis</name>
    <dbReference type="NCBI Taxonomy" id="463200"/>
    <lineage>
        <taxon>Bacteria</taxon>
        <taxon>Pseudomonadati</taxon>
        <taxon>Pseudomonadota</taxon>
        <taxon>Alphaproteobacteria</taxon>
        <taxon>Sphingomonadales</taxon>
        <taxon>Sphingomonadaceae</taxon>
        <taxon>Stakelama</taxon>
    </lineage>
</organism>
<keyword evidence="4" id="KW-0862">Zinc</keyword>
<dbReference type="Proteomes" id="UP000554342">
    <property type="component" value="Unassembled WGS sequence"/>
</dbReference>
<dbReference type="GO" id="GO:0006508">
    <property type="term" value="P:proteolysis"/>
    <property type="evidence" value="ECO:0007669"/>
    <property type="project" value="UniProtKB-KW"/>
</dbReference>
<dbReference type="PANTHER" id="PTHR34858:SF1">
    <property type="entry name" value="CYSO-CYSTEINE PEPTIDASE"/>
    <property type="match status" value="1"/>
</dbReference>
<proteinExistence type="predicted"/>
<evidence type="ECO:0000313" key="7">
    <source>
        <dbReference type="EMBL" id="MBB5717153.1"/>
    </source>
</evidence>